<feature type="signal peptide" evidence="1">
    <location>
        <begin position="1"/>
        <end position="25"/>
    </location>
</feature>
<evidence type="ECO:0000313" key="2">
    <source>
        <dbReference type="EMBL" id="MFB9054869.1"/>
    </source>
</evidence>
<keyword evidence="3" id="KW-1185">Reference proteome</keyword>
<dbReference type="EMBL" id="JBHMEZ010000032">
    <property type="protein sequence ID" value="MFB9054869.1"/>
    <property type="molecule type" value="Genomic_DNA"/>
</dbReference>
<organism evidence="2 3">
    <name type="scientific">Formosa undariae</name>
    <dbReference type="NCBI Taxonomy" id="1325436"/>
    <lineage>
        <taxon>Bacteria</taxon>
        <taxon>Pseudomonadati</taxon>
        <taxon>Bacteroidota</taxon>
        <taxon>Flavobacteriia</taxon>
        <taxon>Flavobacteriales</taxon>
        <taxon>Flavobacteriaceae</taxon>
        <taxon>Formosa</taxon>
    </lineage>
</organism>
<sequence length="473" mass="54665">MNFFNKTYSLTILVCLFFISTYAQTELKNKIVDFSTMIPVESASIYIKNTTTGTISNADGKFVLLVPSTMENDTLVISSIGYKSFKTLVKDFDNSEEVFLEEDIASLDEVLLVADTRPKTGNDIVLKMISRLPDNLPEFPYLEKGFLRHKERNKKEFKWLIESAITLYDSSAQSSASGNLKINVDEMRKSYDLRDVDSLLAYTAYLKQHGKKNFQAKNLRRDTIETASLVKAIKWNDIRTNGLQNFFSGKLNLLRNTKGDRALFGEKVLDYHQFDLDTVLVDNERKIYKIKISKGESNINLETKGIFNAGYIAEGWLYVYWDTYAVKKIEYTLIADSEAQKTRSRILFDTQINHKLTVTYMEYDGKMYTNYVSYETPKLVNVGSKAAKSDDKEAEQRAKDERYYKTIQEILFTEIILDPEKIQSTLDGEWNSNIFSIKPYNKSFWDNYNTLLESKEDEKLILDLTKRSSLFKD</sequence>
<reference evidence="2 3" key="1">
    <citation type="submission" date="2024-09" db="EMBL/GenBank/DDBJ databases">
        <authorList>
            <person name="Sun Q."/>
            <person name="Mori K."/>
        </authorList>
    </citation>
    <scope>NUCLEOTIDE SEQUENCE [LARGE SCALE GENOMIC DNA]</scope>
    <source>
        <strain evidence="2 3">CECT 8286</strain>
    </source>
</reference>
<feature type="chain" id="PRO_5047144624" evidence="1">
    <location>
        <begin position="26"/>
        <end position="473"/>
    </location>
</feature>
<protein>
    <submittedName>
        <fullName evidence="2">Carboxypeptidase-like regulatory domain-containing protein</fullName>
    </submittedName>
</protein>
<gene>
    <name evidence="2" type="ORF">ACFFVB_17430</name>
</gene>
<dbReference type="InterPro" id="IPR008969">
    <property type="entry name" value="CarboxyPept-like_regulatory"/>
</dbReference>
<proteinExistence type="predicted"/>
<dbReference type="Proteomes" id="UP001589605">
    <property type="component" value="Unassembled WGS sequence"/>
</dbReference>
<dbReference type="SUPFAM" id="SSF49464">
    <property type="entry name" value="Carboxypeptidase regulatory domain-like"/>
    <property type="match status" value="1"/>
</dbReference>
<evidence type="ECO:0000313" key="3">
    <source>
        <dbReference type="Proteomes" id="UP001589605"/>
    </source>
</evidence>
<dbReference type="RefSeq" id="WP_382384505.1">
    <property type="nucleotide sequence ID" value="NZ_JBHMEZ010000032.1"/>
</dbReference>
<comment type="caution">
    <text evidence="2">The sequence shown here is derived from an EMBL/GenBank/DDBJ whole genome shotgun (WGS) entry which is preliminary data.</text>
</comment>
<dbReference type="Pfam" id="PF13715">
    <property type="entry name" value="CarbopepD_reg_2"/>
    <property type="match status" value="1"/>
</dbReference>
<accession>A0ABV5F666</accession>
<evidence type="ECO:0000256" key="1">
    <source>
        <dbReference type="SAM" id="SignalP"/>
    </source>
</evidence>
<name>A0ABV5F666_9FLAO</name>
<keyword evidence="1" id="KW-0732">Signal</keyword>